<keyword evidence="2" id="KW-1185">Reference proteome</keyword>
<evidence type="ECO:0000313" key="1">
    <source>
        <dbReference type="EMBL" id="CAK0847350.1"/>
    </source>
</evidence>
<dbReference type="Proteomes" id="UP001189429">
    <property type="component" value="Unassembled WGS sequence"/>
</dbReference>
<reference evidence="1" key="1">
    <citation type="submission" date="2023-10" db="EMBL/GenBank/DDBJ databases">
        <authorList>
            <person name="Chen Y."/>
            <person name="Shah S."/>
            <person name="Dougan E. K."/>
            <person name="Thang M."/>
            <person name="Chan C."/>
        </authorList>
    </citation>
    <scope>NUCLEOTIDE SEQUENCE [LARGE SCALE GENOMIC DNA]</scope>
</reference>
<evidence type="ECO:0000313" key="2">
    <source>
        <dbReference type="Proteomes" id="UP001189429"/>
    </source>
</evidence>
<accession>A0ABN9TMR9</accession>
<name>A0ABN9TMR9_9DINO</name>
<sequence length="86" mass="9833">AHMERLRRAQDVCIALICFSQDSENEDDIPQDVVNYRDDVPRNTSARASSLAYCEALLVLAYHLLAAQVPEDKTEDQKKARQKEKK</sequence>
<organism evidence="1 2">
    <name type="scientific">Prorocentrum cordatum</name>
    <dbReference type="NCBI Taxonomy" id="2364126"/>
    <lineage>
        <taxon>Eukaryota</taxon>
        <taxon>Sar</taxon>
        <taxon>Alveolata</taxon>
        <taxon>Dinophyceae</taxon>
        <taxon>Prorocentrales</taxon>
        <taxon>Prorocentraceae</taxon>
        <taxon>Prorocentrum</taxon>
    </lineage>
</organism>
<feature type="non-terminal residue" evidence="1">
    <location>
        <position position="86"/>
    </location>
</feature>
<comment type="caution">
    <text evidence="1">The sequence shown here is derived from an EMBL/GenBank/DDBJ whole genome shotgun (WGS) entry which is preliminary data.</text>
</comment>
<dbReference type="EMBL" id="CAUYUJ010014893">
    <property type="protein sequence ID" value="CAK0847350.1"/>
    <property type="molecule type" value="Genomic_DNA"/>
</dbReference>
<feature type="non-terminal residue" evidence="1">
    <location>
        <position position="1"/>
    </location>
</feature>
<protein>
    <submittedName>
        <fullName evidence="1">Uncharacterized protein</fullName>
    </submittedName>
</protein>
<proteinExistence type="predicted"/>
<gene>
    <name evidence="1" type="ORF">PCOR1329_LOCUS40586</name>
</gene>